<dbReference type="EMBL" id="JAFDVH010000005">
    <property type="protein sequence ID" value="KAG7477366.1"/>
    <property type="molecule type" value="Genomic_DNA"/>
</dbReference>
<evidence type="ECO:0000256" key="5">
    <source>
        <dbReference type="ARBA" id="ARBA00023069"/>
    </source>
</evidence>
<keyword evidence="2" id="KW-0963">Cytoplasm</keyword>
<feature type="domain" description="Dynein regulatory complex protein 1/2 N-terminal" evidence="14">
    <location>
        <begin position="27"/>
        <end position="128"/>
    </location>
</feature>
<evidence type="ECO:0000256" key="8">
    <source>
        <dbReference type="ARBA" id="ARBA00037841"/>
    </source>
</evidence>
<keyword evidence="5" id="KW-0969">Cilium</keyword>
<evidence type="ECO:0000256" key="2">
    <source>
        <dbReference type="ARBA" id="ARBA00022490"/>
    </source>
</evidence>
<feature type="coiled-coil region" evidence="13">
    <location>
        <begin position="96"/>
        <end position="170"/>
    </location>
</feature>
<comment type="function">
    <text evidence="12">Component of the nexin-dynein regulatory complex (N-DRC), a key regulator of ciliary/flagellar motility which maintains the alignment and integrity of the distal axoneme and regulates microtubule sliding in motile axonemes. Plays a critical role in the assembly of N-DRC and also stabilizes the assembly of multiple inner dynein arms and radial spokes. Coassembles with DRC1 to form a central scaffold needed for assembly of the N-DRC and its attachment to the outer doublet microtubules.</text>
</comment>
<name>A0A9D3TEJ6_MEGAT</name>
<comment type="caution">
    <text evidence="15">The sequence shown here is derived from an EMBL/GenBank/DDBJ whole genome shotgun (WGS) entry which is preliminary data.</text>
</comment>
<dbReference type="PANTHER" id="PTHR21625">
    <property type="entry name" value="NYD-SP28 PROTEIN"/>
    <property type="match status" value="1"/>
</dbReference>
<keyword evidence="16" id="KW-1185">Reference proteome</keyword>
<evidence type="ECO:0000256" key="10">
    <source>
        <dbReference type="ARBA" id="ARBA00040899"/>
    </source>
</evidence>
<evidence type="ECO:0000256" key="13">
    <source>
        <dbReference type="SAM" id="Coils"/>
    </source>
</evidence>
<evidence type="ECO:0000256" key="1">
    <source>
        <dbReference type="ARBA" id="ARBA00004611"/>
    </source>
</evidence>
<keyword evidence="6" id="KW-0206">Cytoskeleton</keyword>
<evidence type="ECO:0000256" key="3">
    <source>
        <dbReference type="ARBA" id="ARBA00022846"/>
    </source>
</evidence>
<evidence type="ECO:0000256" key="11">
    <source>
        <dbReference type="ARBA" id="ARBA00041517"/>
    </source>
</evidence>
<proteinExistence type="inferred from homology"/>
<evidence type="ECO:0000256" key="12">
    <source>
        <dbReference type="ARBA" id="ARBA00045865"/>
    </source>
</evidence>
<sequence>MPKGAKKGAGGKQVGLTEEERLLVLQQRTLAEQQMAKRKEDMLTQFLKDKLQKEEQNSHVNRLKLTDKWRTLLRQARAEELRHDIAVLSQTFERVVDRKDNVIKSLVCDLKEAKQQSEHAMHSHLENVDRLEELHRDRLSLLEQEWRMQVENLRAEFDTERERIMSQHQQECAYLEDVSFAVEQHYRDLESEARLDYQSTCDDIKNKTIEEKNALRLRLEGEVEELWRQLQQAKRSYGEATDDRRMACEALRARDQSSSREIDTQMKKLQRMQDSIAVLRSRLSSSQRESEMTVRELQVVKKKVALQGQQLKAQLNHIRAKQRSQLSELTIQSSAATKKLQAIIDKGEKLMWLAARCRKLETEREKVLPFYGTSLSTEEQSQDRVQRMEPPANELARAMHDYWNLEGVWQRYNHAELDRLCLQREQEALSEENAQLRALLRQYMDGLSVSDKVLRCRNPLLMVSRPARHERASPQRTCAHVVQHTS</sequence>
<dbReference type="GO" id="GO:0003352">
    <property type="term" value="P:regulation of cilium movement"/>
    <property type="evidence" value="ECO:0007669"/>
    <property type="project" value="TreeGrafter"/>
</dbReference>
<comment type="subcellular location">
    <subcellularLocation>
        <location evidence="1">Cytoplasm</location>
        <location evidence="1">Cytoskeleton</location>
        <location evidence="1">Flagellum axoneme</location>
    </subcellularLocation>
    <subcellularLocation>
        <location evidence="8">Cytoplasm</location>
        <location evidence="8">Cytoskeleton</location>
        <location evidence="8">Flagellum basal body</location>
    </subcellularLocation>
</comment>
<organism evidence="15 16">
    <name type="scientific">Megalops atlanticus</name>
    <name type="common">Tarpon</name>
    <name type="synonym">Clupea gigantea</name>
    <dbReference type="NCBI Taxonomy" id="7932"/>
    <lineage>
        <taxon>Eukaryota</taxon>
        <taxon>Metazoa</taxon>
        <taxon>Chordata</taxon>
        <taxon>Craniata</taxon>
        <taxon>Vertebrata</taxon>
        <taxon>Euteleostomi</taxon>
        <taxon>Actinopterygii</taxon>
        <taxon>Neopterygii</taxon>
        <taxon>Teleostei</taxon>
        <taxon>Elopiformes</taxon>
        <taxon>Megalopidae</taxon>
        <taxon>Megalops</taxon>
    </lineage>
</organism>
<keyword evidence="7" id="KW-0966">Cell projection</keyword>
<evidence type="ECO:0000256" key="4">
    <source>
        <dbReference type="ARBA" id="ARBA00023054"/>
    </source>
</evidence>
<keyword evidence="4 13" id="KW-0175">Coiled coil</keyword>
<comment type="similarity">
    <text evidence="9">Belongs to the DRC2 family.</text>
</comment>
<evidence type="ECO:0000259" key="14">
    <source>
        <dbReference type="Pfam" id="PF14772"/>
    </source>
</evidence>
<gene>
    <name evidence="15" type="ORF">MATL_G00068840</name>
</gene>
<dbReference type="Pfam" id="PF14772">
    <property type="entry name" value="NYD-SP28"/>
    <property type="match status" value="1"/>
</dbReference>
<dbReference type="InterPro" id="IPR039750">
    <property type="entry name" value="DRC1/DRC2"/>
</dbReference>
<evidence type="ECO:0000256" key="9">
    <source>
        <dbReference type="ARBA" id="ARBA00038424"/>
    </source>
</evidence>
<dbReference type="OrthoDB" id="7760980at2759"/>
<reference evidence="15" key="1">
    <citation type="submission" date="2021-01" db="EMBL/GenBank/DDBJ databases">
        <authorList>
            <person name="Zahm M."/>
            <person name="Roques C."/>
            <person name="Cabau C."/>
            <person name="Klopp C."/>
            <person name="Donnadieu C."/>
            <person name="Jouanno E."/>
            <person name="Lampietro C."/>
            <person name="Louis A."/>
            <person name="Herpin A."/>
            <person name="Echchiki A."/>
            <person name="Berthelot C."/>
            <person name="Parey E."/>
            <person name="Roest-Crollius H."/>
            <person name="Braasch I."/>
            <person name="Postlethwait J."/>
            <person name="Bobe J."/>
            <person name="Montfort J."/>
            <person name="Bouchez O."/>
            <person name="Begum T."/>
            <person name="Mejri S."/>
            <person name="Adams A."/>
            <person name="Chen W.-J."/>
            <person name="Guiguen Y."/>
        </authorList>
    </citation>
    <scope>NUCLEOTIDE SEQUENCE</scope>
    <source>
        <strain evidence="15">YG-15Mar2019-1</strain>
        <tissue evidence="15">Brain</tissue>
    </source>
</reference>
<evidence type="ECO:0000313" key="15">
    <source>
        <dbReference type="EMBL" id="KAG7477366.1"/>
    </source>
</evidence>
<dbReference type="AlphaFoldDB" id="A0A9D3TEJ6"/>
<protein>
    <recommendedName>
        <fullName evidence="10">Dynein regulatory complex subunit 2</fullName>
    </recommendedName>
    <alternativeName>
        <fullName evidence="11">Coiled-coil domain-containing protein 65</fullName>
    </alternativeName>
</protein>
<keyword evidence="3" id="KW-0282">Flagellum</keyword>
<accession>A0A9D3TEJ6</accession>
<dbReference type="GO" id="GO:0070286">
    <property type="term" value="P:axonemal dynein complex assembly"/>
    <property type="evidence" value="ECO:0007669"/>
    <property type="project" value="InterPro"/>
</dbReference>
<dbReference type="PANTHER" id="PTHR21625:SF0">
    <property type="entry name" value="DYNEIN REGULATORY COMPLEX SUBUNIT 2"/>
    <property type="match status" value="1"/>
</dbReference>
<evidence type="ECO:0000313" key="16">
    <source>
        <dbReference type="Proteomes" id="UP001046870"/>
    </source>
</evidence>
<evidence type="ECO:0000256" key="6">
    <source>
        <dbReference type="ARBA" id="ARBA00023212"/>
    </source>
</evidence>
<dbReference type="GO" id="GO:0005858">
    <property type="term" value="C:axonemal dynein complex"/>
    <property type="evidence" value="ECO:0007669"/>
    <property type="project" value="InterPro"/>
</dbReference>
<evidence type="ECO:0000256" key="7">
    <source>
        <dbReference type="ARBA" id="ARBA00023273"/>
    </source>
</evidence>
<dbReference type="GO" id="GO:0060285">
    <property type="term" value="P:cilium-dependent cell motility"/>
    <property type="evidence" value="ECO:0007669"/>
    <property type="project" value="TreeGrafter"/>
</dbReference>
<dbReference type="InterPro" id="IPR039505">
    <property type="entry name" value="DRC1/2_N"/>
</dbReference>
<dbReference type="Proteomes" id="UP001046870">
    <property type="component" value="Chromosome 5"/>
</dbReference>